<evidence type="ECO:0000313" key="3">
    <source>
        <dbReference type="Proteomes" id="UP000029870"/>
    </source>
</evidence>
<dbReference type="PANTHER" id="PTHR12526">
    <property type="entry name" value="GLYCOSYLTRANSFERASE"/>
    <property type="match status" value="1"/>
</dbReference>
<keyword evidence="2" id="KW-0808">Transferase</keyword>
<dbReference type="RefSeq" id="WP_138160904.1">
    <property type="nucleotide sequence ID" value="NZ_JRPH02000031.1"/>
</dbReference>
<dbReference type="SUPFAM" id="SSF53756">
    <property type="entry name" value="UDP-Glycosyltransferase/glycogen phosphorylase"/>
    <property type="match status" value="2"/>
</dbReference>
<name>A0A6D2C3P7_9HELI</name>
<dbReference type="Gene3D" id="3.40.50.2000">
    <property type="entry name" value="Glycogen Phosphorylase B"/>
    <property type="match status" value="2"/>
</dbReference>
<dbReference type="Proteomes" id="UP000029870">
    <property type="component" value="Unassembled WGS sequence"/>
</dbReference>
<gene>
    <name evidence="2" type="ORF">LS77_008950</name>
</gene>
<dbReference type="AlphaFoldDB" id="A0A6D2C3P7"/>
<evidence type="ECO:0000313" key="2">
    <source>
        <dbReference type="EMBL" id="TLE03176.1"/>
    </source>
</evidence>
<dbReference type="GO" id="GO:0016757">
    <property type="term" value="F:glycosyltransferase activity"/>
    <property type="evidence" value="ECO:0007669"/>
    <property type="project" value="InterPro"/>
</dbReference>
<evidence type="ECO:0000259" key="1">
    <source>
        <dbReference type="Pfam" id="PF00534"/>
    </source>
</evidence>
<accession>A0A6D2C3P7</accession>
<feature type="domain" description="Glycosyl transferase family 1" evidence="1">
    <location>
        <begin position="324"/>
        <end position="485"/>
    </location>
</feature>
<reference evidence="2 3" key="1">
    <citation type="journal article" date="2014" name="Genome Announc.">
        <title>Draft genome sequences of eight enterohepatic helicobacter species isolated from both laboratory and wild rodents.</title>
        <authorList>
            <person name="Sheh A."/>
            <person name="Shen Z."/>
            <person name="Fox J.G."/>
        </authorList>
    </citation>
    <scope>NUCLEOTIDE SEQUENCE [LARGE SCALE GENOMIC DNA]</scope>
    <source>
        <strain evidence="2 3">Missouri</strain>
    </source>
</reference>
<dbReference type="EMBL" id="JRPH02000031">
    <property type="protein sequence ID" value="TLE03176.1"/>
    <property type="molecule type" value="Genomic_DNA"/>
</dbReference>
<organism evidence="2 3">
    <name type="scientific">Helicobacter bilis</name>
    <dbReference type="NCBI Taxonomy" id="37372"/>
    <lineage>
        <taxon>Bacteria</taxon>
        <taxon>Pseudomonadati</taxon>
        <taxon>Campylobacterota</taxon>
        <taxon>Epsilonproteobacteria</taxon>
        <taxon>Campylobacterales</taxon>
        <taxon>Helicobacteraceae</taxon>
        <taxon>Helicobacter</taxon>
    </lineage>
</organism>
<protein>
    <submittedName>
        <fullName evidence="2">Glycosyltransferase</fullName>
    </submittedName>
</protein>
<comment type="caution">
    <text evidence="2">The sequence shown here is derived from an EMBL/GenBank/DDBJ whole genome shotgun (WGS) entry which is preliminary data.</text>
</comment>
<dbReference type="Pfam" id="PF00534">
    <property type="entry name" value="Glycos_transf_1"/>
    <property type="match status" value="1"/>
</dbReference>
<sequence>MRILFTLHNVACRGGSERVVINLCNALCEIKGYEIGIVSYYTDISEKEPYAYPINPKVSVSYLHNFDDIHKDYRGLKRILWRWIKPLVINYRMNRYRDYDIIIESDFAFFYPRFRVKNTKYIKIVHSVIKKWKKKNNLFDCIVFLNEQELLKWQRSGKHVVKIPNFIPLLPYEDTLPKVLESVMKKDDIDSNLHALIKSHYESLLNRSFYSDTQSFILARSILKAWKLQNLDSINCTLNPAAHPNLVKKLDSKPTACHTEALAEVSNVKTKQDFSPMAQNDKILESQPFGRMQGVGVQDNENLESTKTTDSINSTNQTIQNLESNNPHTKHKLIAVGRMDAVNNHKGFPRLIDAYSKIAHKFPSWQLEIIGQDQGQKALLEKQILDLQMKDYILLKPFTSDMESVYLNANIFVMSSHTESMPMVLIEAASYGLPIVAYDIGTIRDCFHDNGILVKDNDEKAFCKALSTLMENEEKRIVMGKNGIKLAKDTFSKERILKQWLELFQSLTHIKS</sequence>
<dbReference type="PANTHER" id="PTHR12526:SF630">
    <property type="entry name" value="GLYCOSYLTRANSFERASE"/>
    <property type="match status" value="1"/>
</dbReference>
<dbReference type="InterPro" id="IPR001296">
    <property type="entry name" value="Glyco_trans_1"/>
</dbReference>
<proteinExistence type="predicted"/>